<dbReference type="Pfam" id="PF11904">
    <property type="entry name" value="ANKRD13_C"/>
    <property type="match status" value="1"/>
</dbReference>
<dbReference type="OMA" id="TQKFRAN"/>
<reference evidence="7" key="3">
    <citation type="submission" date="2015-06" db="UniProtKB">
        <authorList>
            <consortium name="EnsemblMetazoa"/>
        </authorList>
    </citation>
    <scope>IDENTIFICATION</scope>
</reference>
<evidence type="ECO:0000256" key="4">
    <source>
        <dbReference type="SAM" id="MobiDB-lite"/>
    </source>
</evidence>
<dbReference type="PANTHER" id="PTHR12447:SF31">
    <property type="entry name" value="LD31969P"/>
    <property type="match status" value="1"/>
</dbReference>
<dbReference type="InterPro" id="IPR055285">
    <property type="entry name" value="ANKRD13_C"/>
</dbReference>
<dbReference type="eggNOG" id="KOG0522">
    <property type="taxonomic scope" value="Eukaryota"/>
</dbReference>
<feature type="domain" description="Ankyrin repeat" evidence="5">
    <location>
        <begin position="68"/>
        <end position="441"/>
    </location>
</feature>
<evidence type="ECO:0000256" key="3">
    <source>
        <dbReference type="ARBA" id="ARBA00023136"/>
    </source>
</evidence>
<dbReference type="EMBL" id="AMQM01006754">
    <property type="status" value="NOT_ANNOTATED_CDS"/>
    <property type="molecule type" value="Genomic_DNA"/>
</dbReference>
<dbReference type="Proteomes" id="UP000015101">
    <property type="component" value="Unassembled WGS sequence"/>
</dbReference>
<evidence type="ECO:0000256" key="1">
    <source>
        <dbReference type="ARBA" id="ARBA00004308"/>
    </source>
</evidence>
<keyword evidence="8" id="KW-1185">Reference proteome</keyword>
<reference evidence="8" key="1">
    <citation type="submission" date="2012-12" db="EMBL/GenBank/DDBJ databases">
        <authorList>
            <person name="Hellsten U."/>
            <person name="Grimwood J."/>
            <person name="Chapman J.A."/>
            <person name="Shapiro H."/>
            <person name="Aerts A."/>
            <person name="Otillar R.P."/>
            <person name="Terry A.Y."/>
            <person name="Boore J.L."/>
            <person name="Simakov O."/>
            <person name="Marletaz F."/>
            <person name="Cho S.-J."/>
            <person name="Edsinger-Gonzales E."/>
            <person name="Havlak P."/>
            <person name="Kuo D.-H."/>
            <person name="Larsson T."/>
            <person name="Lv J."/>
            <person name="Arendt D."/>
            <person name="Savage R."/>
            <person name="Osoegawa K."/>
            <person name="de Jong P."/>
            <person name="Lindberg D.R."/>
            <person name="Seaver E.C."/>
            <person name="Weisblat D.A."/>
            <person name="Putnam N.H."/>
            <person name="Grigoriev I.V."/>
            <person name="Rokhsar D.S."/>
        </authorList>
    </citation>
    <scope>NUCLEOTIDE SEQUENCE</scope>
</reference>
<evidence type="ECO:0000256" key="2">
    <source>
        <dbReference type="ARBA" id="ARBA00022737"/>
    </source>
</evidence>
<proteinExistence type="predicted"/>
<dbReference type="HOGENOM" id="CLU_030762_0_0_1"/>
<feature type="region of interest" description="Disordered" evidence="4">
    <location>
        <begin position="291"/>
        <end position="319"/>
    </location>
</feature>
<feature type="region of interest" description="Disordered" evidence="4">
    <location>
        <begin position="470"/>
        <end position="492"/>
    </location>
</feature>
<dbReference type="EnsemblMetazoa" id="HelroT193502">
    <property type="protein sequence ID" value="HelroP193502"/>
    <property type="gene ID" value="HelroG193502"/>
</dbReference>
<dbReference type="AlphaFoldDB" id="T1FV23"/>
<organism evidence="7 8">
    <name type="scientific">Helobdella robusta</name>
    <name type="common">Californian leech</name>
    <dbReference type="NCBI Taxonomy" id="6412"/>
    <lineage>
        <taxon>Eukaryota</taxon>
        <taxon>Metazoa</taxon>
        <taxon>Spiralia</taxon>
        <taxon>Lophotrochozoa</taxon>
        <taxon>Annelida</taxon>
        <taxon>Clitellata</taxon>
        <taxon>Hirudinea</taxon>
        <taxon>Rhynchobdellida</taxon>
        <taxon>Glossiphoniidae</taxon>
        <taxon>Helobdella</taxon>
    </lineage>
</organism>
<dbReference type="InParanoid" id="T1FV23"/>
<dbReference type="PANTHER" id="PTHR12447">
    <property type="entry name" value="ANKYRIN REPEAT DOMAIN-CONTAINING PROTEIN 13"/>
    <property type="match status" value="1"/>
</dbReference>
<feature type="region of interest" description="Disordered" evidence="4">
    <location>
        <begin position="192"/>
        <end position="231"/>
    </location>
</feature>
<feature type="compositionally biased region" description="Low complexity" evidence="4">
    <location>
        <begin position="291"/>
        <end position="305"/>
    </location>
</feature>
<gene>
    <name evidence="7" type="primary">20212669</name>
    <name evidence="6" type="ORF">HELRODRAFT_193502</name>
</gene>
<dbReference type="OrthoDB" id="1585644at2759"/>
<dbReference type="GeneID" id="20212669"/>
<dbReference type="EMBL" id="AMQM01006755">
    <property type="status" value="NOT_ANNOTATED_CDS"/>
    <property type="molecule type" value="Genomic_DNA"/>
</dbReference>
<reference evidence="6 8" key="2">
    <citation type="journal article" date="2013" name="Nature">
        <title>Insights into bilaterian evolution from three spiralian genomes.</title>
        <authorList>
            <person name="Simakov O."/>
            <person name="Marletaz F."/>
            <person name="Cho S.J."/>
            <person name="Edsinger-Gonzales E."/>
            <person name="Havlak P."/>
            <person name="Hellsten U."/>
            <person name="Kuo D.H."/>
            <person name="Larsson T."/>
            <person name="Lv J."/>
            <person name="Arendt D."/>
            <person name="Savage R."/>
            <person name="Osoegawa K."/>
            <person name="de Jong P."/>
            <person name="Grimwood J."/>
            <person name="Chapman J.A."/>
            <person name="Shapiro H."/>
            <person name="Aerts A."/>
            <person name="Otillar R.P."/>
            <person name="Terry A.Y."/>
            <person name="Boore J.L."/>
            <person name="Grigoriev I.V."/>
            <person name="Lindberg D.R."/>
            <person name="Seaver E.C."/>
            <person name="Weisblat D.A."/>
            <person name="Putnam N.H."/>
            <person name="Rokhsar D.S."/>
        </authorList>
    </citation>
    <scope>NUCLEOTIDE SEQUENCE</scope>
</reference>
<dbReference type="KEGG" id="hro:HELRODRAFT_193502"/>
<comment type="subcellular location">
    <subcellularLocation>
        <location evidence="1">Endomembrane system</location>
    </subcellularLocation>
</comment>
<dbReference type="FunCoup" id="T1FV23">
    <property type="interactions" value="746"/>
</dbReference>
<dbReference type="RefSeq" id="XP_009026254.1">
    <property type="nucleotide sequence ID" value="XM_009028006.1"/>
</dbReference>
<dbReference type="GO" id="GO:0012505">
    <property type="term" value="C:endomembrane system"/>
    <property type="evidence" value="ECO:0007669"/>
    <property type="project" value="UniProtKB-SubCell"/>
</dbReference>
<feature type="compositionally biased region" description="Basic and acidic residues" evidence="4">
    <location>
        <begin position="192"/>
        <end position="209"/>
    </location>
</feature>
<dbReference type="InterPro" id="IPR021832">
    <property type="entry name" value="ANKRD13"/>
</dbReference>
<name>T1FV23_HELRO</name>
<dbReference type="STRING" id="6412.T1FV23"/>
<feature type="compositionally biased region" description="Low complexity" evidence="4">
    <location>
        <begin position="220"/>
        <end position="231"/>
    </location>
</feature>
<keyword evidence="3" id="KW-0472">Membrane</keyword>
<feature type="region of interest" description="Disordered" evidence="4">
    <location>
        <begin position="248"/>
        <end position="271"/>
    </location>
</feature>
<dbReference type="EMBL" id="KB097510">
    <property type="protein sequence ID" value="ESN95693.1"/>
    <property type="molecule type" value="Genomic_DNA"/>
</dbReference>
<sequence>MVQLCLQYRDYQRHMERVHGVHKLLQQLAESPDFYVEMKWEFTSWLPFVSKICPSDNYKVWKSGSNVRIDTTLLGFDNFTWERGRRSYIFKLNGSNVATLLEVDNDNCQIYSETLDPSKPQPTISYLSPSGSAVAARLTSPIVTSYVDVDKISFERTKSGVWGWRNDRTDIVDNFTCKVFSASNVQFVTKTRTEHMSDEDKRKMKKQDSNRTPFETFLGSSSSSSSTITSSICRNPCHVTEEEYFSIHPSTTSSSASPTTSSSSSSSSSTSSSSAQQASFFSSSLFGATPNTTTNINNTNTNGNNISSHEVDGGGNNVKDIGRPIEQTCKIQKFKSRFWLCDSYPLSLPDQVVPIIDLMAANNTHFRKLKDFIALQLPAGFPVKIEIPVFHVLNARITFSNIFSRDVPAKGVMYIPGDQSGASGDACAIDDSVFAIPASYSVIGELHHERLQDEDDEFYQYAMRESLRQQQEMSSADNHLKRTQSNHTRIIS</sequence>
<accession>T1FV23</accession>
<dbReference type="CTD" id="20212669"/>
<protein>
    <recommendedName>
        <fullName evidence="5">Ankyrin repeat domain-containing protein</fullName>
    </recommendedName>
</protein>
<evidence type="ECO:0000313" key="8">
    <source>
        <dbReference type="Proteomes" id="UP000015101"/>
    </source>
</evidence>
<evidence type="ECO:0000313" key="7">
    <source>
        <dbReference type="EnsemblMetazoa" id="HelroP193502"/>
    </source>
</evidence>
<keyword evidence="2" id="KW-0677">Repeat</keyword>
<evidence type="ECO:0000259" key="5">
    <source>
        <dbReference type="Pfam" id="PF11904"/>
    </source>
</evidence>
<feature type="compositionally biased region" description="Low complexity" evidence="4">
    <location>
        <begin position="249"/>
        <end position="271"/>
    </location>
</feature>
<evidence type="ECO:0000313" key="6">
    <source>
        <dbReference type="EMBL" id="ESN95693.1"/>
    </source>
</evidence>
<dbReference type="GO" id="GO:0005737">
    <property type="term" value="C:cytoplasm"/>
    <property type="evidence" value="ECO:0000318"/>
    <property type="project" value="GO_Central"/>
</dbReference>